<keyword evidence="4" id="KW-1185">Reference proteome</keyword>
<evidence type="ECO:0000256" key="2">
    <source>
        <dbReference type="SAM" id="Phobius"/>
    </source>
</evidence>
<organism evidence="3 4">
    <name type="scientific">Paramecium primaurelia</name>
    <dbReference type="NCBI Taxonomy" id="5886"/>
    <lineage>
        <taxon>Eukaryota</taxon>
        <taxon>Sar</taxon>
        <taxon>Alveolata</taxon>
        <taxon>Ciliophora</taxon>
        <taxon>Intramacronucleata</taxon>
        <taxon>Oligohymenophorea</taxon>
        <taxon>Peniculida</taxon>
        <taxon>Parameciidae</taxon>
        <taxon>Paramecium</taxon>
    </lineage>
</organism>
<proteinExistence type="predicted"/>
<accession>A0A8S1KEL6</accession>
<keyword evidence="2" id="KW-0472">Membrane</keyword>
<evidence type="ECO:0000313" key="4">
    <source>
        <dbReference type="Proteomes" id="UP000688137"/>
    </source>
</evidence>
<keyword evidence="2" id="KW-0812">Transmembrane</keyword>
<dbReference type="Proteomes" id="UP000688137">
    <property type="component" value="Unassembled WGS sequence"/>
</dbReference>
<protein>
    <recommendedName>
        <fullName evidence="5">Transmembrane protein</fullName>
    </recommendedName>
</protein>
<sequence length="208" mass="24331">MYYHQNAPVHQYSPIKTIPVVPSGQPTTIYPQQMPQIYQAQSYIQPTQSYSNVRYTQNAQPLKQSTLSTFQPYRPDPEVEKIISKYTATSRNSQIEQPVTHQPSNSIQQNSKNQFRYKHQNSNEELEFKDMHQDNNTPLHFQFDEIKQRKPNLVQNNYSPDIHEFQDFSPQKQKQVALPEQNDKIVKIIVSGIIVLLVLYIISMLILK</sequence>
<evidence type="ECO:0008006" key="5">
    <source>
        <dbReference type="Google" id="ProtNLM"/>
    </source>
</evidence>
<evidence type="ECO:0000256" key="1">
    <source>
        <dbReference type="SAM" id="MobiDB-lite"/>
    </source>
</evidence>
<comment type="caution">
    <text evidence="3">The sequence shown here is derived from an EMBL/GenBank/DDBJ whole genome shotgun (WGS) entry which is preliminary data.</text>
</comment>
<dbReference type="EMBL" id="CAJJDM010000014">
    <property type="protein sequence ID" value="CAD8051546.1"/>
    <property type="molecule type" value="Genomic_DNA"/>
</dbReference>
<evidence type="ECO:0000313" key="3">
    <source>
        <dbReference type="EMBL" id="CAD8051546.1"/>
    </source>
</evidence>
<keyword evidence="2" id="KW-1133">Transmembrane helix</keyword>
<gene>
    <name evidence="3" type="ORF">PPRIM_AZ9-3.1.T0180164</name>
</gene>
<feature type="region of interest" description="Disordered" evidence="1">
    <location>
        <begin position="91"/>
        <end position="111"/>
    </location>
</feature>
<dbReference type="AlphaFoldDB" id="A0A8S1KEL6"/>
<feature type="transmembrane region" description="Helical" evidence="2">
    <location>
        <begin position="188"/>
        <end position="207"/>
    </location>
</feature>
<dbReference type="OMA" id="NYSPDIH"/>
<name>A0A8S1KEL6_PARPR</name>
<reference evidence="3" key="1">
    <citation type="submission" date="2021-01" db="EMBL/GenBank/DDBJ databases">
        <authorList>
            <consortium name="Genoscope - CEA"/>
            <person name="William W."/>
        </authorList>
    </citation>
    <scope>NUCLEOTIDE SEQUENCE</scope>
</reference>